<dbReference type="NCBIfam" id="NF047843">
    <property type="entry name" value="MST_Rv0443"/>
    <property type="match status" value="1"/>
</dbReference>
<evidence type="ECO:0000313" key="1">
    <source>
        <dbReference type="EMBL" id="GGF34611.1"/>
    </source>
</evidence>
<dbReference type="InterPro" id="IPR034660">
    <property type="entry name" value="DinB/YfiT-like"/>
</dbReference>
<name>A0A917BED9_9MICO</name>
<comment type="caution">
    <text evidence="1">The sequence shown here is derived from an EMBL/GenBank/DDBJ whole genome shotgun (WGS) entry which is preliminary data.</text>
</comment>
<proteinExistence type="predicted"/>
<evidence type="ECO:0008006" key="3">
    <source>
        <dbReference type="Google" id="ProtNLM"/>
    </source>
</evidence>
<dbReference type="SUPFAM" id="SSF109854">
    <property type="entry name" value="DinB/YfiT-like putative metalloenzymes"/>
    <property type="match status" value="1"/>
</dbReference>
<reference evidence="1 2" key="1">
    <citation type="journal article" date="2014" name="Int. J. Syst. Evol. Microbiol.">
        <title>Complete genome sequence of Corynebacterium casei LMG S-19264T (=DSM 44701T), isolated from a smear-ripened cheese.</title>
        <authorList>
            <consortium name="US DOE Joint Genome Institute (JGI-PGF)"/>
            <person name="Walter F."/>
            <person name="Albersmeier A."/>
            <person name="Kalinowski J."/>
            <person name="Ruckert C."/>
        </authorList>
    </citation>
    <scope>NUCLEOTIDE SEQUENCE [LARGE SCALE GENOMIC DNA]</scope>
    <source>
        <strain evidence="1 2">CGMCC 1.12976</strain>
    </source>
</reference>
<evidence type="ECO:0000313" key="2">
    <source>
        <dbReference type="Proteomes" id="UP000598775"/>
    </source>
</evidence>
<dbReference type="EMBL" id="BMGP01000005">
    <property type="protein sequence ID" value="GGF34611.1"/>
    <property type="molecule type" value="Genomic_DNA"/>
</dbReference>
<dbReference type="InterPro" id="IPR007061">
    <property type="entry name" value="MST-like"/>
</dbReference>
<keyword evidence="2" id="KW-1185">Reference proteome</keyword>
<dbReference type="RefSeq" id="WP_188679517.1">
    <property type="nucleotide sequence ID" value="NZ_BMGP01000005.1"/>
</dbReference>
<gene>
    <name evidence="1" type="ORF">GCM10011399_29660</name>
</gene>
<dbReference type="Gene3D" id="1.20.120.450">
    <property type="entry name" value="dinb family like domain"/>
    <property type="match status" value="1"/>
</dbReference>
<protein>
    <recommendedName>
        <fullName evidence="3">DUF664 domain-containing protein</fullName>
    </recommendedName>
</protein>
<sequence>MTSAVDVLTDTFDRVNGMVHRVLDGLEPEQLSARLDPEANSIAWLIWHLSRGQDAQVAAALNTEQLWQSAGWAERFALPFDTSETGHGQAADQVGHVGEAPAVTTQLLGDYFDAVNESTLAGIATLSESDLDRIVDTRWNPPVTLAARLISIVNDDIQHAGQAAFVKGVLSRR</sequence>
<accession>A0A917BED9</accession>
<dbReference type="AlphaFoldDB" id="A0A917BED9"/>
<dbReference type="Proteomes" id="UP000598775">
    <property type="component" value="Unassembled WGS sequence"/>
</dbReference>
<organism evidence="1 2">
    <name type="scientific">Subtercola lobariae</name>
    <dbReference type="NCBI Taxonomy" id="1588641"/>
    <lineage>
        <taxon>Bacteria</taxon>
        <taxon>Bacillati</taxon>
        <taxon>Actinomycetota</taxon>
        <taxon>Actinomycetes</taxon>
        <taxon>Micrococcales</taxon>
        <taxon>Microbacteriaceae</taxon>
        <taxon>Subtercola</taxon>
    </lineage>
</organism>
<dbReference type="Pfam" id="PF04978">
    <property type="entry name" value="MST"/>
    <property type="match status" value="1"/>
</dbReference>